<dbReference type="InterPro" id="IPR036388">
    <property type="entry name" value="WH-like_DNA-bd_sf"/>
</dbReference>
<keyword evidence="1" id="KW-0805">Transcription regulation</keyword>
<dbReference type="PANTHER" id="PTHR33164:SF95">
    <property type="entry name" value="TRANSCRIPTIONAL REGULATOR"/>
    <property type="match status" value="1"/>
</dbReference>
<dbReference type="Proteomes" id="UP000617355">
    <property type="component" value="Unassembled WGS sequence"/>
</dbReference>
<feature type="domain" description="HTH marR-type" evidence="4">
    <location>
        <begin position="1"/>
        <end position="139"/>
    </location>
</feature>
<evidence type="ECO:0000313" key="6">
    <source>
        <dbReference type="Proteomes" id="UP000617355"/>
    </source>
</evidence>
<keyword evidence="6" id="KW-1185">Reference proteome</keyword>
<name>A0ABQ1QT11_9RHOB</name>
<keyword evidence="2" id="KW-0238">DNA-binding</keyword>
<comment type="caution">
    <text evidence="5">The sequence shown here is derived from an EMBL/GenBank/DDBJ whole genome shotgun (WGS) entry which is preliminary data.</text>
</comment>
<dbReference type="SUPFAM" id="SSF46785">
    <property type="entry name" value="Winged helix' DNA-binding domain"/>
    <property type="match status" value="1"/>
</dbReference>
<dbReference type="PROSITE" id="PS50995">
    <property type="entry name" value="HTH_MARR_2"/>
    <property type="match status" value="1"/>
</dbReference>
<dbReference type="InterPro" id="IPR036390">
    <property type="entry name" value="WH_DNA-bd_sf"/>
</dbReference>
<accession>A0ABQ1QT11</accession>
<sequence length="154" mass="16499">MNEIHRMAGHQIRRLNQISQALFRERMAAAGVELTPVQYAALATLAERPGLDQASLAADIAYDKVTIGGVIDRLAAKGLVDRRPSPTDRRAKALSLTPEGTALLVRVRPVVWALQDDILGGLSQDERSCFLGLLARLTGAVDANGTDADAAVMK</sequence>
<evidence type="ECO:0000313" key="5">
    <source>
        <dbReference type="EMBL" id="GGD43438.1"/>
    </source>
</evidence>
<proteinExistence type="predicted"/>
<evidence type="ECO:0000256" key="1">
    <source>
        <dbReference type="ARBA" id="ARBA00023015"/>
    </source>
</evidence>
<evidence type="ECO:0000259" key="4">
    <source>
        <dbReference type="PROSITE" id="PS50995"/>
    </source>
</evidence>
<evidence type="ECO:0000256" key="3">
    <source>
        <dbReference type="ARBA" id="ARBA00023163"/>
    </source>
</evidence>
<dbReference type="InterPro" id="IPR000835">
    <property type="entry name" value="HTH_MarR-typ"/>
</dbReference>
<dbReference type="PANTHER" id="PTHR33164">
    <property type="entry name" value="TRANSCRIPTIONAL REGULATOR, MARR FAMILY"/>
    <property type="match status" value="1"/>
</dbReference>
<dbReference type="RefSeq" id="WP_229738293.1">
    <property type="nucleotide sequence ID" value="NZ_BMGI01000005.1"/>
</dbReference>
<dbReference type="InterPro" id="IPR039422">
    <property type="entry name" value="MarR/SlyA-like"/>
</dbReference>
<protein>
    <submittedName>
        <fullName evidence="5">Transcriptional regulator</fullName>
    </submittedName>
</protein>
<organism evidence="5 6">
    <name type="scientific">Sinisalibacter lacisalsi</name>
    <dbReference type="NCBI Taxonomy" id="1526570"/>
    <lineage>
        <taxon>Bacteria</taxon>
        <taxon>Pseudomonadati</taxon>
        <taxon>Pseudomonadota</taxon>
        <taxon>Alphaproteobacteria</taxon>
        <taxon>Rhodobacterales</taxon>
        <taxon>Roseobacteraceae</taxon>
        <taxon>Sinisalibacter</taxon>
    </lineage>
</organism>
<gene>
    <name evidence="5" type="ORF">GCM10011358_29080</name>
</gene>
<evidence type="ECO:0000256" key="2">
    <source>
        <dbReference type="ARBA" id="ARBA00023125"/>
    </source>
</evidence>
<dbReference type="PRINTS" id="PR00598">
    <property type="entry name" value="HTHMARR"/>
</dbReference>
<dbReference type="PROSITE" id="PS01117">
    <property type="entry name" value="HTH_MARR_1"/>
    <property type="match status" value="1"/>
</dbReference>
<dbReference type="InterPro" id="IPR023187">
    <property type="entry name" value="Tscrpt_reg_MarR-type_CS"/>
</dbReference>
<keyword evidence="3" id="KW-0804">Transcription</keyword>
<dbReference type="SMART" id="SM00347">
    <property type="entry name" value="HTH_MARR"/>
    <property type="match status" value="1"/>
</dbReference>
<dbReference type="EMBL" id="BMGI01000005">
    <property type="protein sequence ID" value="GGD43438.1"/>
    <property type="molecule type" value="Genomic_DNA"/>
</dbReference>
<dbReference type="Pfam" id="PF01047">
    <property type="entry name" value="MarR"/>
    <property type="match status" value="1"/>
</dbReference>
<reference evidence="6" key="1">
    <citation type="journal article" date="2019" name="Int. J. Syst. Evol. Microbiol.">
        <title>The Global Catalogue of Microorganisms (GCM) 10K type strain sequencing project: providing services to taxonomists for standard genome sequencing and annotation.</title>
        <authorList>
            <consortium name="The Broad Institute Genomics Platform"/>
            <consortium name="The Broad Institute Genome Sequencing Center for Infectious Disease"/>
            <person name="Wu L."/>
            <person name="Ma J."/>
        </authorList>
    </citation>
    <scope>NUCLEOTIDE SEQUENCE [LARGE SCALE GENOMIC DNA]</scope>
    <source>
        <strain evidence="6">CGMCC 1.12922</strain>
    </source>
</reference>
<dbReference type="Gene3D" id="1.10.10.10">
    <property type="entry name" value="Winged helix-like DNA-binding domain superfamily/Winged helix DNA-binding domain"/>
    <property type="match status" value="1"/>
</dbReference>